<keyword evidence="2" id="KW-1185">Reference proteome</keyword>
<evidence type="ECO:0000313" key="2">
    <source>
        <dbReference type="Proteomes" id="UP000320653"/>
    </source>
</evidence>
<dbReference type="AlphaFoldDB" id="A0A561Q0S0"/>
<comment type="caution">
    <text evidence="1">The sequence shown here is derived from an EMBL/GenBank/DDBJ whole genome shotgun (WGS) entry which is preliminary data.</text>
</comment>
<dbReference type="Proteomes" id="UP000320653">
    <property type="component" value="Unassembled WGS sequence"/>
</dbReference>
<accession>A0A561Q0S0</accession>
<reference evidence="1 2" key="1">
    <citation type="submission" date="2019-06" db="EMBL/GenBank/DDBJ databases">
        <title>Sorghum-associated microbial communities from plants grown in Nebraska, USA.</title>
        <authorList>
            <person name="Schachtman D."/>
        </authorList>
    </citation>
    <scope>NUCLEOTIDE SEQUENCE [LARGE SCALE GENOMIC DNA]</scope>
    <source>
        <strain evidence="1 2">1225</strain>
    </source>
</reference>
<sequence>MPWSYVYQKVSTTKFIAAAVSLVHLTGVAISQQPISTAPQGSVTGADATIVGPGISMGKAATTPLKDVEIKDTDLVASRLV</sequence>
<dbReference type="EMBL" id="VIWP01000017">
    <property type="protein sequence ID" value="TWF43961.1"/>
    <property type="molecule type" value="Genomic_DNA"/>
</dbReference>
<gene>
    <name evidence="1" type="ORF">FHW37_11749</name>
</gene>
<protein>
    <submittedName>
        <fullName evidence="1">Uncharacterized protein</fullName>
    </submittedName>
</protein>
<proteinExistence type="predicted"/>
<name>A0A561Q0S0_9HYPH</name>
<evidence type="ECO:0000313" key="1">
    <source>
        <dbReference type="EMBL" id="TWF43961.1"/>
    </source>
</evidence>
<organism evidence="1 2">
    <name type="scientific">Neorhizobium alkalisoli</name>
    <dbReference type="NCBI Taxonomy" id="528178"/>
    <lineage>
        <taxon>Bacteria</taxon>
        <taxon>Pseudomonadati</taxon>
        <taxon>Pseudomonadota</taxon>
        <taxon>Alphaproteobacteria</taxon>
        <taxon>Hyphomicrobiales</taxon>
        <taxon>Rhizobiaceae</taxon>
        <taxon>Rhizobium/Agrobacterium group</taxon>
        <taxon>Neorhizobium</taxon>
    </lineage>
</organism>